<gene>
    <name evidence="3" type="ORF">BFJ72_g14653</name>
</gene>
<reference evidence="3 4" key="1">
    <citation type="journal article" date="2018" name="Sci. Rep.">
        <title>Characterisation of pathogen-specific regions and novel effector candidates in Fusarium oxysporum f. sp. cepae.</title>
        <authorList>
            <person name="Armitage A.D."/>
            <person name="Taylor A."/>
            <person name="Sobczyk M.K."/>
            <person name="Baxter L."/>
            <person name="Greenfield B.P."/>
            <person name="Bates H.J."/>
            <person name="Wilson F."/>
            <person name="Jackson A.C."/>
            <person name="Ott S."/>
            <person name="Harrison R.J."/>
            <person name="Clarkson J.P."/>
        </authorList>
    </citation>
    <scope>NUCLEOTIDE SEQUENCE [LARGE SCALE GENOMIC DNA]</scope>
    <source>
        <strain evidence="3 4">Fp_A8</strain>
    </source>
</reference>
<dbReference type="EMBL" id="MRDB01000117">
    <property type="protein sequence ID" value="RKL22756.1"/>
    <property type="molecule type" value="Genomic_DNA"/>
</dbReference>
<evidence type="ECO:0000313" key="3">
    <source>
        <dbReference type="EMBL" id="RKL22756.1"/>
    </source>
</evidence>
<accession>A0A420S0F6</accession>
<dbReference type="AlphaFoldDB" id="A0A420S0F6"/>
<dbReference type="InterPro" id="IPR011990">
    <property type="entry name" value="TPR-like_helical_dom_sf"/>
</dbReference>
<dbReference type="Pfam" id="PF12770">
    <property type="entry name" value="CHAT"/>
    <property type="match status" value="1"/>
</dbReference>
<feature type="compositionally biased region" description="Polar residues" evidence="1">
    <location>
        <begin position="639"/>
        <end position="652"/>
    </location>
</feature>
<feature type="region of interest" description="Disordered" evidence="1">
    <location>
        <begin position="639"/>
        <end position="658"/>
    </location>
</feature>
<evidence type="ECO:0000259" key="2">
    <source>
        <dbReference type="Pfam" id="PF12770"/>
    </source>
</evidence>
<sequence length="1070" mass="119018">MATPDGIMCESFFNLDKEIIVYLNGCDDSDLLSMEKLHENLESFEEMRLHIFTCLLLYLRTGATVHAEKAFNRARHLNTVAGPGVKDEASKILETAVIMKDDGRSLVQSFTLNEIRRQLKTRLEESGLLTAPPPGVYGTFQRLQSTPQDDSTWVPLLLGLAGVFKKRFEQSTPRDIRDLSLAINFALIGLRATPEDDSLYRSKRLQSLSKLHFARFEHTGSMDDLDRTIQLREQALVLTSSTDANWAVQSHNLGDCYGERFEMNGHIEDLNRCIIFLEQAATSTAQRQNMQLQGQSLSSLAYRLRRRFDWTGSTDDLNRAVAACERSTNLSVEGHDLTERMTCLGTCLARRFERAGSMEDLDRALQLLRSAVSLMPTDYPHRGETLNNLGTTLGLKYGMTKSVADLDDAIEATGKALEALPSDHPVRVLALSNLSRWFRKLFGEKGLRSDLDRAIEVSGEAIDRVPVDHVERPSMLNNRAELFLKRMKLDNSTCDQALALDHLQQGLDCPNIHPAVQATLALRCSEIFISRLDWQRAASMLCTAVELLPLLSPRSLQHLDKQHELKHFQGLSSRAASAALNANLGPVHALQLLESGRNIISTMVMEVRTDISLLEQQHPNLAKEFCSLRDVFDTPDSTAGVSGTWNNRNQGKLGSGSRMKADRDLRDVLRKIRLCHGFKRFALPPTEDEIKVAANPDPIIVINATAYRSDAILITKNQIRLLELPNLKPIEILLIFLQTRQSGMHSSSSTSKLLGLLWDTLCEPVLDALGYRSPVTDDNWPRVWWIPVGALSILPLHAAGHHGSRSRRSVLDRVMSSYATSVKALIHGRESHNRQSAGPPSNKALVIGMSDTPGFGQSQSLPFAATEVAMVERVCSSLKLHLSRPELRRASVLDQLRSCRIFHFAGHGKTHESEPSKCGLLLEDWQSGLLTVADVRDLSFERDPPFLCYLSACSTGANLASSNLLDEAINLVSAFQLAGFRHTVGTLWEVRDKSSNDVARVLYETVRKEGLTDSAICRGLHFAVRELRAGTVKGVSEGRDATLVSSLMGQLKAIDYDWIPYVHFGILSGI</sequence>
<dbReference type="SUPFAM" id="SSF48452">
    <property type="entry name" value="TPR-like"/>
    <property type="match status" value="1"/>
</dbReference>
<dbReference type="Proteomes" id="UP000283569">
    <property type="component" value="Unassembled WGS sequence"/>
</dbReference>
<dbReference type="Gene3D" id="1.25.40.10">
    <property type="entry name" value="Tetratricopeptide repeat domain"/>
    <property type="match status" value="1"/>
</dbReference>
<evidence type="ECO:0000313" key="4">
    <source>
        <dbReference type="Proteomes" id="UP000283569"/>
    </source>
</evidence>
<comment type="caution">
    <text evidence="3">The sequence shown here is derived from an EMBL/GenBank/DDBJ whole genome shotgun (WGS) entry which is preliminary data.</text>
</comment>
<name>A0A420S0F6_GIBIN</name>
<dbReference type="InterPro" id="IPR024983">
    <property type="entry name" value="CHAT_dom"/>
</dbReference>
<feature type="domain" description="CHAT" evidence="2">
    <location>
        <begin position="753"/>
        <end position="1014"/>
    </location>
</feature>
<proteinExistence type="predicted"/>
<protein>
    <recommendedName>
        <fullName evidence="2">CHAT domain-containing protein</fullName>
    </recommendedName>
</protein>
<organism evidence="3 4">
    <name type="scientific">Gibberella intermedia</name>
    <name type="common">Bulb rot disease fungus</name>
    <name type="synonym">Fusarium proliferatum</name>
    <dbReference type="NCBI Taxonomy" id="948311"/>
    <lineage>
        <taxon>Eukaryota</taxon>
        <taxon>Fungi</taxon>
        <taxon>Dikarya</taxon>
        <taxon>Ascomycota</taxon>
        <taxon>Pezizomycotina</taxon>
        <taxon>Sordariomycetes</taxon>
        <taxon>Hypocreomycetidae</taxon>
        <taxon>Hypocreales</taxon>
        <taxon>Nectriaceae</taxon>
        <taxon>Fusarium</taxon>
        <taxon>Fusarium fujikuroi species complex</taxon>
    </lineage>
</organism>
<evidence type="ECO:0000256" key="1">
    <source>
        <dbReference type="SAM" id="MobiDB-lite"/>
    </source>
</evidence>